<keyword evidence="3" id="KW-0812">Transmembrane</keyword>
<dbReference type="GO" id="GO:0005886">
    <property type="term" value="C:plasma membrane"/>
    <property type="evidence" value="ECO:0007669"/>
    <property type="project" value="TreeGrafter"/>
</dbReference>
<dbReference type="AlphaFoldDB" id="A0A699HY94"/>
<keyword evidence="1" id="KW-0547">Nucleotide-binding</keyword>
<evidence type="ECO:0000256" key="2">
    <source>
        <dbReference type="ARBA" id="ARBA00022840"/>
    </source>
</evidence>
<reference evidence="4" key="1">
    <citation type="journal article" date="2019" name="Sci. Rep.">
        <title>Draft genome of Tanacetum cinerariifolium, the natural source of mosquito coil.</title>
        <authorList>
            <person name="Yamashiro T."/>
            <person name="Shiraishi A."/>
            <person name="Satake H."/>
            <person name="Nakayama K."/>
        </authorList>
    </citation>
    <scope>NUCLEOTIDE SEQUENCE</scope>
</reference>
<feature type="non-terminal residue" evidence="4">
    <location>
        <position position="1"/>
    </location>
</feature>
<dbReference type="SUPFAM" id="SSF56112">
    <property type="entry name" value="Protein kinase-like (PK-like)"/>
    <property type="match status" value="1"/>
</dbReference>
<protein>
    <submittedName>
        <fullName evidence="4">Protein STRUBBELIG-receptor family 2</fullName>
    </submittedName>
</protein>
<dbReference type="InterPro" id="IPR011009">
    <property type="entry name" value="Kinase-like_dom_sf"/>
</dbReference>
<dbReference type="EMBL" id="BKCJ010216488">
    <property type="protein sequence ID" value="GEY85800.1"/>
    <property type="molecule type" value="Genomic_DNA"/>
</dbReference>
<evidence type="ECO:0000313" key="4">
    <source>
        <dbReference type="EMBL" id="GEY85800.1"/>
    </source>
</evidence>
<keyword evidence="3" id="KW-0472">Membrane</keyword>
<comment type="caution">
    <text evidence="4">The sequence shown here is derived from an EMBL/GenBank/DDBJ whole genome shotgun (WGS) entry which is preliminary data.</text>
</comment>
<feature type="transmembrane region" description="Helical" evidence="3">
    <location>
        <begin position="21"/>
        <end position="39"/>
    </location>
</feature>
<accession>A0A699HY94</accession>
<evidence type="ECO:0000256" key="3">
    <source>
        <dbReference type="SAM" id="Phobius"/>
    </source>
</evidence>
<evidence type="ECO:0000256" key="1">
    <source>
        <dbReference type="ARBA" id="ARBA00022741"/>
    </source>
</evidence>
<proteinExistence type="predicted"/>
<dbReference type="GO" id="GO:0005524">
    <property type="term" value="F:ATP binding"/>
    <property type="evidence" value="ECO:0007669"/>
    <property type="project" value="UniProtKB-KW"/>
</dbReference>
<name>A0A699HY94_TANCI</name>
<organism evidence="4">
    <name type="scientific">Tanacetum cinerariifolium</name>
    <name type="common">Dalmatian daisy</name>
    <name type="synonym">Chrysanthemum cinerariifolium</name>
    <dbReference type="NCBI Taxonomy" id="118510"/>
    <lineage>
        <taxon>Eukaryota</taxon>
        <taxon>Viridiplantae</taxon>
        <taxon>Streptophyta</taxon>
        <taxon>Embryophyta</taxon>
        <taxon>Tracheophyta</taxon>
        <taxon>Spermatophyta</taxon>
        <taxon>Magnoliopsida</taxon>
        <taxon>eudicotyledons</taxon>
        <taxon>Gunneridae</taxon>
        <taxon>Pentapetalae</taxon>
        <taxon>asterids</taxon>
        <taxon>campanulids</taxon>
        <taxon>Asterales</taxon>
        <taxon>Asteraceae</taxon>
        <taxon>Asteroideae</taxon>
        <taxon>Anthemideae</taxon>
        <taxon>Anthemidinae</taxon>
        <taxon>Tanacetum</taxon>
    </lineage>
</organism>
<dbReference type="PANTHER" id="PTHR27001">
    <property type="entry name" value="OS01G0253100 PROTEIN"/>
    <property type="match status" value="1"/>
</dbReference>
<keyword evidence="4" id="KW-0675">Receptor</keyword>
<sequence>RNAWDCQGGQGVRGYNRLGGVILWCFVAAGCGDGIAGFWREWGKEMYSALCFKTYTGNLHSTCVPALAHRNLKVANVLLDEDLTPHICDCRLAVLKPLTINSARVEASKADNGWIVHEYIQPVSGNQRDDIYAFVLVLELLTGK</sequence>
<keyword evidence="2" id="KW-0067">ATP-binding</keyword>
<dbReference type="PANTHER" id="PTHR27001:SF8">
    <property type="entry name" value="PROTEIN STRUBBELIG-RECEPTOR FAMILY 2"/>
    <property type="match status" value="1"/>
</dbReference>
<gene>
    <name evidence="4" type="ORF">Tci_457774</name>
</gene>
<dbReference type="Gene3D" id="1.10.510.10">
    <property type="entry name" value="Transferase(Phosphotransferase) domain 1"/>
    <property type="match status" value="1"/>
</dbReference>
<keyword evidence="3" id="KW-1133">Transmembrane helix</keyword>